<feature type="domain" description="B30.2/SPRY" evidence="23">
    <location>
        <begin position="611"/>
        <end position="821"/>
    </location>
</feature>
<sequence length="3789" mass="427839">MQTPACACLRPRFKVPAHYYPDNKSRHVAGAGSPGPGGRDDQVVLQCTASVLKEQQIKLCLSCEGFGNRLCFLETTSNAQNVPPDLAICTFILEQSLSVRALQEMLANTVDLTESSQGGGHRTLLYGHAILLRHHHSSMYLSCLTTSRSLTDKLAFDVGLQEDSTGEACWWTIHPASKQRSEGEKVRVGDDLILVSVSSERYLHLSYASGDLMVDASFMQTLWNMNPISSGCELAEGFLTGGHVLRLFHGHMDECLAIATPEEGEEKRRTASYEGGAVCSQARSLWRLEPLRISWSGSHMKWGQSFRIRHITTGRYLCLDEEKGLLVVDPEKANTKLSAFCFRVSKEKVDVAQKRDVEGMGIPEIKYGESMCFVQHVSTGLWLTYAALDAKAARLGMMKRKVILHQEGHMDDALTVSRSQTEESQAARMIYSTTGLFRQFIKGLDSLSAKNKSPAAVSLPLEGVILSLQDLIFYFRPPEEELEHEEKQTKLRSLRNRQNLFQEEGMITIVLECIDRLNVYNTAAHFSEFAGEEAAESWKEIVNLLYELLASLIRGNRSNCALFCDNLDWLVSKLDRLEASSGILEVLYCVLIESPEVLNIIQENHIKSIISLLDKHGRNHKVLDVLRSLCVCNGVAVRSNQNLITENLLPGRDLLLQTNIVNYATSVRPNIFLGTCEGSTQYKKWYYEMMVDYVEPFVTAQATHLRVGWAMTEGYSPYPGGGEGWGGNGVGDDLYSYGFDGLHLWSGTVARQVASPSAHTLAADDVVSCCLDLSVPSISFRINGHPVQGMFENFNVDGLFFPVISFSAGVKARFLLGGRHGDFKFMPPPGYAPCYEALLPRERMRIEPIKEYKHDFSGVRNLLGPTLSLTHTSFTPCPVDTVQIVLPPHLERIREKLAENIHELWAVTRIEQGWTYGTFRDDNKKLHPCLVDFLNLPEPERNYNLQMSGETLKTLLALGCHVGMGDEKAEENLKKIKLPKTYVMTNGYKPAPLDLNHVKLTPNQNQLVEKLAENGHNVWARDRVRQGWTYSIVQDIVNKRNPRLVPYNLLDERTKKTNRDSVNNAVRTLIGYGYNIEPPDQESCKSNTRGDKVRIFRAEKSYAITQGKWYFEFEAVTTGEMRVGWARPSVRSDTELGADELAYVFNGNKAQRWHIGNESFGRQWLSGDVVGCMIDLVEMNIMFTLNGEMLISDSGSEMAFKDIEIGEGFIPVCALGLSQVGRINLGQNVSSLRYFAICGLQEGFEPFAINMKRDTTMWFSKSLPQFVPVPTDHNHIEVSRVDGTVDCAPCLKLTHKTFGSQNANTDMMFLRLSMPVQFHETFKIPAGTTTLTRALIIPEEEVVVVEPDSEFEVLKKSASRKEQEEEKKEASVPKEISVENEKDTASEKGKKKGFFSKAKKAAMTPLAPPPAPPTVPRLVEDVVPDDRDDPEIILSTTTYYYSVRIFAGQEPSGVWVGWVTPDYHQFDPTFDLSKVRCVTVTVGDDRGNIHDSMKHSNCYMVWGGDLVSNQQTRFSQEDMVVGCLVDLATGLMTFTANGKEINTFYQVEPNTKLFPAVFIQPSNQNMVQLELGKLKNIMPISAAMFRSERNNPVPQCPPRLDVQMLTPVIWSRMPNHFLNPEVGRVSERLGWMVECTEPLIMMALHIPEENRSETRLLAHALCSHVDESQLFYAIENTYLPGPLRSGYYDLLISIHLESAKRARLGTNREFIVPMSQETLSIHLYPDAKKAHSLPGVGLTTCLRPKLHFSSINFVGTDPDLYTLSPIFPLQELKTRAISMLTEAVLDGSQAMRDPVGGSVEFHFVPILKLISTLLIMGIFNDEDTKHILKMIDPNVFSGKEEEEEEGEKEEEEEELKETEKGEGEEEKEEAEAVEAEAKEEEEGPEEGLLQMKLPESVKLQMCTLLQYFCDCELRHRVEAIVAYSDQFVHNIQDNQRVRYNLLMRAFTMSAAETARRTREFRSPPQDQVLLLTNFKHGPEDEECPVPEEVRDTLGEFHNDLLLHCGIHIEEEAEEEEVDTSLRGRLLSLVDKVKNFRKKPEEEEKPEVEEEPKPSTLQELISHTMIHWAQESFIQNPGLVRLMFSLLHRQYDGLGELIRALPKAYAINAVSVQDTMDLLECLGQIRSLLIVQMGPEEERLMIQSIGNIMNNKVFYQHPNLMRALGMHETVMEVMVNVLGGGGDSKIRFPQMVTNCCRFLCYFCRISRQNQRSMFDHLSYLLQNSGIGLGMRGSTPLDVAAASCIDNNELALALQEQDLEMVVTYLAGCGLQMCPMLLSKGYPDICWNPCGGERYLDFLRFAVFVNGESVEENANVVVRLLIRRPECFGPALRGEGGNGLLAAMEEAIKISEDPARDGPTVKKDRRFMFGGEEQHEENRVHLGNAIMSFYSALIDLLGRCAPEMHLIQAGKGEALRIRAILRSLVPIEDLVGVISLPVQIPAYGKDGQIIEPKMSASFVPDHKASMVLFLDRVYGIDNQDFLLHVLEVGFLPDMRASASLDTVAFSTTEMALALNRYLCSAVLPLLTKCAPLFAGTDHRAIMIDSMLHTIYRLSRGRALTKAQRDVIEECLMSLCKYLRPSMLQHLLRRLVFDVPILNEYAKMPLKLLTNHYERCWKYYCLPNGWANFGVTSEEELHLSRKLFWGIFESLAHKKFDAELFKIAMPCLCAIAGAIPPDYVDASYSSHTEKKASVDAEGNFDPKPVETTNTIIPERLDAFINKYAEHTHDKWAFEKIQNNWTYGEVLDENAKTHPMLRPYKTFSEKDKEIYRWPIKESIKAMLAWEWTLEKARDGEGEVEKKASTRKISQTAQATYDPSHGYNPQPIDIAGMALSRELQSMAEQLAENYHNTWGRKKKLELQAKGGGTHPLLVPYDTLTAKEKARDREKAQDLLKFLQLNGYAVTRGLKDMEQDISSIEKRFAYGFLQKLLKWMDIAQEFIAHLEAVVSSGRVEKSPHEQEIKFFAKILLPLVNQYFKNHCLYFLSTPAKVLGSGGHSSNKEKEMIASIFCKLAALVRHRVSLFGTDAGAVVNCLHILSRSLDARTVMKSGPEIVKAGLRQFFESAADDIEKMVENLKLGKVSSRNQVKGVSQNINYTTTALLPVLTSLFDHIAQHQFGDDVMMDDLQISCYRLMCSIYSLGTVKTPHVEKQRPALGECLAHLAAAMPVAFLEPALNEFNTFSVYTTKTPRERSILGLPNQVEELCPDIPELEVLMKEIHDLAESGARYTEMPHVIEITLPMLCNYLPRWWERGPENFPELEGQLCTSVTSEHLNQLLGSIMKIVVNNLGIDEASWMKRLAVFAQPIVSRAKPEMLKSHFIPTMEKLKKRSGKVVAEEDQLRMEGKTEVDSENGTIRDEFAVLCRDLYALYPLLILICRFELSPSVQSGGSEQERTKKKRRGDRYSVQTSLIVAALKKMLPIGLNMCSPADQELINVAKIRYSLKDTDEEVREFLNNNLHLQGKVEDPAMRWQMSLYKEMSGKAEDAEEPEKVVKRVQEVSAVLYHIEVTEHPFKSKKMVWHKLLSKQRRRAVVACFRMTPLYNIPTHRATNMFLDAYKRNWLETEGYSFEDKMIDDLSKALEEEEEEEEETESKPDPLHQLILHFSRTALTEKTKLDVDHLYMSYADIMAKSCHIGEEDEGGEQEGEEPSFEVRQTEMEMEKQRLLYQQSRLHNRGAAEMVLQMISACKGEPGAMVSSTLKLGISILNGGNSDVQQRMLDYLKDKKDVGFFLSVQALMQTSWPHLTISFSCTGSFACLLLLCPDEKVMADDEFTCDLFRFLQLLCEGHNNGE</sequence>
<dbReference type="InterPro" id="IPR000699">
    <property type="entry name" value="RIH_dom"/>
</dbReference>
<dbReference type="InterPro" id="IPR016093">
    <property type="entry name" value="MIR_motif"/>
</dbReference>
<dbReference type="GO" id="GO:0030018">
    <property type="term" value="C:Z disc"/>
    <property type="evidence" value="ECO:0007669"/>
    <property type="project" value="TreeGrafter"/>
</dbReference>
<evidence type="ECO:0000256" key="12">
    <source>
        <dbReference type="ARBA" id="ARBA00022840"/>
    </source>
</evidence>
<feature type="domain" description="MIR" evidence="24">
    <location>
        <begin position="236"/>
        <end position="291"/>
    </location>
</feature>
<dbReference type="FunFam" id="2.60.120.920:FF:000019">
    <property type="entry name" value="Ryanodine receptor 1 (skeletal)"/>
    <property type="match status" value="1"/>
</dbReference>
<evidence type="ECO:0000256" key="18">
    <source>
        <dbReference type="ARBA" id="ARBA00033030"/>
    </source>
</evidence>
<feature type="compositionally biased region" description="Basic and acidic residues" evidence="22">
    <location>
        <begin position="1355"/>
        <end position="1388"/>
    </location>
</feature>
<keyword evidence="5" id="KW-0813">Transport</keyword>
<dbReference type="FunFam" id="1.25.10.30:FF:000002">
    <property type="entry name" value="ryanodine receptor isoform X2"/>
    <property type="match status" value="1"/>
</dbReference>
<dbReference type="PROSITE" id="PS50188">
    <property type="entry name" value="B302_SPRY"/>
    <property type="match status" value="3"/>
</dbReference>
<dbReference type="PROSITE" id="PS50919">
    <property type="entry name" value="MIR"/>
    <property type="match status" value="4"/>
</dbReference>
<evidence type="ECO:0000256" key="21">
    <source>
        <dbReference type="SAM" id="Coils"/>
    </source>
</evidence>
<dbReference type="InterPro" id="IPR035764">
    <property type="entry name" value="SPRY2_RyR"/>
</dbReference>
<dbReference type="FunFam" id="2.60.120.920:FF:000002">
    <property type="entry name" value="ryanodine receptor isoform X2"/>
    <property type="match status" value="1"/>
</dbReference>
<feature type="domain" description="B30.2/SPRY" evidence="23">
    <location>
        <begin position="1364"/>
        <end position="1576"/>
    </location>
</feature>
<dbReference type="CDD" id="cd12878">
    <property type="entry name" value="SPRY2_RyR"/>
    <property type="match status" value="1"/>
</dbReference>
<evidence type="ECO:0000256" key="2">
    <source>
        <dbReference type="ARBA" id="ARBA00014291"/>
    </source>
</evidence>
<comment type="subunit">
    <text evidence="20">Homotetramer. Can also form heterotetramers with RYR2. Identified in a complex composed of RYR1, PDE4D, PKA, FKBP1A and protein phosphatase 1 (PP1). Repeated very high-level exercise decreases interaction with PDE4D and protein phosphatase 1 (PP1). Interacts with CALM; CALM with bound calcium inhibits the RYR1 channel activity. Interacts with S100A1. Interacts with FKBP1A; this stabilizes the closed conformation of the channel. Interacts with CACNA1S; interaction with CACNA1S is important for activation of the RYR1 channel. Interacts with CACNB1. Interacts with TRDN and ASPH; these interactions stimulate RYR1 channel activity. Interacts with SELENON. Interacts with scorpion calcins (AC P0DPT1; AC P0DM30; AC A0A1L4BJ42; AC P59868; AC P60254; AC B8QG00; AC L0GBR1; AC P60252; AC P60253).</text>
</comment>
<dbReference type="GO" id="GO:0033017">
    <property type="term" value="C:sarcoplasmic reticulum membrane"/>
    <property type="evidence" value="ECO:0007669"/>
    <property type="project" value="UniProtKB-SubCell"/>
</dbReference>
<dbReference type="InterPro" id="IPR001870">
    <property type="entry name" value="B30.2/SPRY"/>
</dbReference>
<dbReference type="Pfam" id="PF02026">
    <property type="entry name" value="RyR"/>
    <property type="match status" value="4"/>
</dbReference>
<protein>
    <recommendedName>
        <fullName evidence="2">Ryanodine receptor 1</fullName>
    </recommendedName>
    <alternativeName>
        <fullName evidence="17">Skeletal muscle calcium release channel</fullName>
    </alternativeName>
    <alternativeName>
        <fullName evidence="15">Skeletal muscle ryanodine receptor</fullName>
    </alternativeName>
    <alternativeName>
        <fullName evidence="18">Skeletal muscle-type ryanodine receptor</fullName>
    </alternativeName>
    <alternativeName>
        <fullName evidence="16">Type 1 ryanodine receptor</fullName>
    </alternativeName>
</protein>
<dbReference type="GO" id="GO:0006941">
    <property type="term" value="P:striated muscle contraction"/>
    <property type="evidence" value="ECO:0007669"/>
    <property type="project" value="TreeGrafter"/>
</dbReference>
<dbReference type="InterPro" id="IPR013320">
    <property type="entry name" value="ConA-like_dom_sf"/>
</dbReference>
<dbReference type="Gene3D" id="2.60.120.920">
    <property type="match status" value="3"/>
</dbReference>
<evidence type="ECO:0000256" key="8">
    <source>
        <dbReference type="ARBA" id="ARBA00022737"/>
    </source>
</evidence>
<evidence type="ECO:0000256" key="20">
    <source>
        <dbReference type="ARBA" id="ARBA00046784"/>
    </source>
</evidence>
<keyword evidence="14" id="KW-0675">Receptor</keyword>
<dbReference type="SUPFAM" id="SSF100909">
    <property type="entry name" value="IP3 receptor type 1 binding core, domain 2"/>
    <property type="match status" value="2"/>
</dbReference>
<dbReference type="PANTHER" id="PTHR46399">
    <property type="entry name" value="B30.2/SPRY DOMAIN-CONTAINING PROTEIN"/>
    <property type="match status" value="1"/>
</dbReference>
<evidence type="ECO:0000259" key="23">
    <source>
        <dbReference type="PROSITE" id="PS50188"/>
    </source>
</evidence>
<accession>A0A3B5BF62</accession>
<dbReference type="Pfam" id="PF02815">
    <property type="entry name" value="MIR"/>
    <property type="match status" value="1"/>
</dbReference>
<evidence type="ECO:0000256" key="7">
    <source>
        <dbReference type="ARBA" id="ARBA00022723"/>
    </source>
</evidence>
<reference evidence="25" key="1">
    <citation type="submission" date="2023-09" db="UniProtKB">
        <authorList>
            <consortium name="Ensembl"/>
        </authorList>
    </citation>
    <scope>IDENTIFICATION</scope>
</reference>
<dbReference type="GO" id="GO:0014808">
    <property type="term" value="P:release of sequestered calcium ion into cytosol by sarcoplasmic reticulum"/>
    <property type="evidence" value="ECO:0007669"/>
    <property type="project" value="TreeGrafter"/>
</dbReference>
<dbReference type="InterPro" id="IPR015925">
    <property type="entry name" value="Ryanodine_IP3_receptor"/>
</dbReference>
<dbReference type="Pfam" id="PF01365">
    <property type="entry name" value="RYDR_ITPR"/>
    <property type="match status" value="2"/>
</dbReference>
<evidence type="ECO:0000256" key="10">
    <source>
        <dbReference type="ARBA" id="ARBA00022799"/>
    </source>
</evidence>
<keyword evidence="5" id="KW-0109">Calcium transport</keyword>
<evidence type="ECO:0000256" key="19">
    <source>
        <dbReference type="ARBA" id="ARBA00045680"/>
    </source>
</evidence>
<comment type="function">
    <text evidence="19">Cytosolic calcium-activated calcium channel that mediates the release of Ca(2+) from the sarcoplasmic reticulum into the cytosol and thereby plays a key role in triggering muscle contraction following depolarization of T-tubules. Repeated very high-level exercise increases the open probability of the channel and leads to Ca(2+) leaking into the cytoplasm. Can also mediate the release of Ca(2+) from intracellular stores in neurons, and may thereby promote prolonged Ca(2+) signaling in the brain. Required for normal embryonic development of muscle fibers and skeletal muscle. Required for normal heart morphogenesis, skin development and ossification during embryogenesis.</text>
</comment>
<keyword evidence="11" id="KW-0106">Calcium</keyword>
<dbReference type="Gene3D" id="1.25.10.30">
    <property type="entry name" value="IP3 receptor type 1 binding core, RIH domain"/>
    <property type="match status" value="1"/>
</dbReference>
<evidence type="ECO:0000256" key="14">
    <source>
        <dbReference type="ARBA" id="ARBA00023170"/>
    </source>
</evidence>
<dbReference type="FunFam" id="2.80.10.50:FF:000009">
    <property type="entry name" value="Ryanodine receptor 1 (skeletal)"/>
    <property type="match status" value="1"/>
</dbReference>
<evidence type="ECO:0000313" key="25">
    <source>
        <dbReference type="Ensembl" id="ENSSPAP00000024677.1"/>
    </source>
</evidence>
<dbReference type="FunFam" id="2.80.10.50:FF:000006">
    <property type="entry name" value="Ryanodine receptor 2 (Cardiac)"/>
    <property type="match status" value="1"/>
</dbReference>
<evidence type="ECO:0000256" key="16">
    <source>
        <dbReference type="ARBA" id="ARBA00032832"/>
    </source>
</evidence>
<dbReference type="GeneTree" id="ENSGT00940000155288"/>
<feature type="coiled-coil region" evidence="21">
    <location>
        <begin position="3564"/>
        <end position="3591"/>
    </location>
</feature>
<dbReference type="InterPro" id="IPR035761">
    <property type="entry name" value="SPRY1_RyR"/>
</dbReference>
<evidence type="ECO:0000256" key="5">
    <source>
        <dbReference type="ARBA" id="ARBA00022568"/>
    </source>
</evidence>
<keyword evidence="6" id="KW-0407">Ion channel</keyword>
<dbReference type="SUPFAM" id="SSF82109">
    <property type="entry name" value="MIR domain"/>
    <property type="match status" value="2"/>
</dbReference>
<dbReference type="InterPro" id="IPR036300">
    <property type="entry name" value="MIR_dom_sf"/>
</dbReference>
<dbReference type="Gene3D" id="2.80.10.50">
    <property type="match status" value="2"/>
</dbReference>
<evidence type="ECO:0000256" key="6">
    <source>
        <dbReference type="ARBA" id="ARBA00022673"/>
    </source>
</evidence>
<dbReference type="Ensembl" id="ENSSPAT00000025085.1">
    <property type="protein sequence ID" value="ENSSPAP00000024677.1"/>
    <property type="gene ID" value="ENSSPAG00000018470.1"/>
</dbReference>
<evidence type="ECO:0000256" key="1">
    <source>
        <dbReference type="ARBA" id="ARBA00004326"/>
    </source>
</evidence>
<feature type="domain" description="MIR" evidence="24">
    <location>
        <begin position="121"/>
        <end position="176"/>
    </location>
</feature>
<keyword evidence="21" id="KW-0175">Coiled coil</keyword>
<evidence type="ECO:0000256" key="11">
    <source>
        <dbReference type="ARBA" id="ARBA00022837"/>
    </source>
</evidence>
<feature type="domain" description="MIR" evidence="24">
    <location>
        <begin position="297"/>
        <end position="360"/>
    </location>
</feature>
<dbReference type="InterPro" id="IPR035910">
    <property type="entry name" value="RyR/IP3R_RIH_dom_sf"/>
</dbReference>
<keyword evidence="10" id="KW-0702">S-nitrosylation</keyword>
<keyword evidence="3" id="KW-0217">Developmental protein</keyword>
<dbReference type="GO" id="GO:0034704">
    <property type="term" value="C:calcium channel complex"/>
    <property type="evidence" value="ECO:0007669"/>
    <property type="project" value="TreeGrafter"/>
</dbReference>
<evidence type="ECO:0000259" key="24">
    <source>
        <dbReference type="PROSITE" id="PS50919"/>
    </source>
</evidence>
<dbReference type="InterPro" id="IPR035762">
    <property type="entry name" value="SPRY3_RyR"/>
</dbReference>
<dbReference type="STRING" id="144197.ENSSPAP00000024677"/>
<keyword evidence="4" id="KW-0597">Phosphoprotein</keyword>
<keyword evidence="6" id="KW-0107">Calcium channel</keyword>
<keyword evidence="7" id="KW-0479">Metal-binding</keyword>
<dbReference type="PRINTS" id="PR00795">
    <property type="entry name" value="RYANODINER"/>
</dbReference>
<keyword evidence="8" id="KW-0677">Repeat</keyword>
<evidence type="ECO:0000256" key="17">
    <source>
        <dbReference type="ARBA" id="ARBA00032969"/>
    </source>
</evidence>
<dbReference type="GO" id="GO:0046872">
    <property type="term" value="F:metal ion binding"/>
    <property type="evidence" value="ECO:0007669"/>
    <property type="project" value="UniProtKB-KW"/>
</dbReference>
<dbReference type="SUPFAM" id="SSF49899">
    <property type="entry name" value="Concanavalin A-like lectins/glucanases"/>
    <property type="match status" value="3"/>
</dbReference>
<proteinExistence type="predicted"/>
<dbReference type="PANTHER" id="PTHR46399:SF10">
    <property type="entry name" value="RYANODINE RECEPTOR 1"/>
    <property type="match status" value="1"/>
</dbReference>
<dbReference type="InterPro" id="IPR043136">
    <property type="entry name" value="B30.2/SPRY_sf"/>
</dbReference>
<dbReference type="FunFam" id="1.10.490.160:FF:000001">
    <property type="entry name" value="Ryanodine receptor 2 (Cardiac)"/>
    <property type="match status" value="1"/>
</dbReference>
<dbReference type="InterPro" id="IPR003032">
    <property type="entry name" value="Ryanodine_rcpt"/>
</dbReference>
<keyword evidence="12" id="KW-0067">ATP-binding</keyword>
<dbReference type="FunFam" id="2.60.120.920:FF:000003">
    <property type="entry name" value="ryanodine receptor isoform X2"/>
    <property type="match status" value="1"/>
</dbReference>
<dbReference type="Gene3D" id="6.20.350.10">
    <property type="match status" value="1"/>
</dbReference>
<feature type="region of interest" description="Disordered" evidence="22">
    <location>
        <begin position="1836"/>
        <end position="1887"/>
    </location>
</feature>
<keyword evidence="5" id="KW-0406">Ion transport</keyword>
<feature type="region of interest" description="Disordered" evidence="22">
    <location>
        <begin position="1355"/>
        <end position="1391"/>
    </location>
</feature>
<dbReference type="InterPro" id="IPR048581">
    <property type="entry name" value="RYDR_Jsol"/>
</dbReference>
<feature type="compositionally biased region" description="Acidic residues" evidence="22">
    <location>
        <begin position="1840"/>
        <end position="1885"/>
    </location>
</feature>
<dbReference type="InterPro" id="IPR003877">
    <property type="entry name" value="SPRY_dom"/>
</dbReference>
<dbReference type="InterPro" id="IPR013333">
    <property type="entry name" value="Ryan_recept"/>
</dbReference>
<evidence type="ECO:0000256" key="4">
    <source>
        <dbReference type="ARBA" id="ARBA00022553"/>
    </source>
</evidence>
<comment type="subcellular location">
    <subcellularLocation>
        <location evidence="1">Sarcoplasmic reticulum membrane</location>
        <topology evidence="1">Multi-pass membrane protein</topology>
    </subcellularLocation>
</comment>
<dbReference type="GO" id="GO:0005790">
    <property type="term" value="C:smooth endoplasmic reticulum"/>
    <property type="evidence" value="ECO:0007669"/>
    <property type="project" value="TreeGrafter"/>
</dbReference>
<evidence type="ECO:0000256" key="22">
    <source>
        <dbReference type="SAM" id="MobiDB-lite"/>
    </source>
</evidence>
<dbReference type="Pfam" id="PF00622">
    <property type="entry name" value="SPRY"/>
    <property type="match status" value="3"/>
</dbReference>
<dbReference type="SMART" id="SM00449">
    <property type="entry name" value="SPRY"/>
    <property type="match status" value="3"/>
</dbReference>
<feature type="domain" description="B30.2/SPRY" evidence="23">
    <location>
        <begin position="1037"/>
        <end position="1230"/>
    </location>
</feature>
<dbReference type="GO" id="GO:0042383">
    <property type="term" value="C:sarcolemma"/>
    <property type="evidence" value="ECO:0007669"/>
    <property type="project" value="TreeGrafter"/>
</dbReference>
<dbReference type="GO" id="GO:0005219">
    <property type="term" value="F:ryanodine-sensitive calcium-release channel activity"/>
    <property type="evidence" value="ECO:0007669"/>
    <property type="project" value="InterPro"/>
</dbReference>
<evidence type="ECO:0000256" key="15">
    <source>
        <dbReference type="ARBA" id="ARBA00031197"/>
    </source>
</evidence>
<keyword evidence="13" id="KW-0703">Sarcoplasmic reticulum</keyword>
<evidence type="ECO:0000256" key="13">
    <source>
        <dbReference type="ARBA" id="ARBA00022951"/>
    </source>
</evidence>
<feature type="domain" description="MIR" evidence="24">
    <location>
        <begin position="183"/>
        <end position="228"/>
    </location>
</feature>
<keyword evidence="9" id="KW-0547">Nucleotide-binding</keyword>
<dbReference type="CDD" id="cd12879">
    <property type="entry name" value="SPRY3_RyR"/>
    <property type="match status" value="1"/>
</dbReference>
<name>A0A3B5BF62_9TELE</name>
<dbReference type="Pfam" id="PF21119">
    <property type="entry name" value="RYDR_Jsol"/>
    <property type="match status" value="1"/>
</dbReference>
<dbReference type="SMART" id="SM00472">
    <property type="entry name" value="MIR"/>
    <property type="match status" value="4"/>
</dbReference>
<dbReference type="CDD" id="cd12877">
    <property type="entry name" value="SPRY1_RyR"/>
    <property type="match status" value="1"/>
</dbReference>
<dbReference type="Pfam" id="PF08709">
    <property type="entry name" value="Ins145_P3_rec"/>
    <property type="match status" value="1"/>
</dbReference>
<organism evidence="25">
    <name type="scientific">Stegastes partitus</name>
    <name type="common">bicolor damselfish</name>
    <dbReference type="NCBI Taxonomy" id="144197"/>
    <lineage>
        <taxon>Eukaryota</taxon>
        <taxon>Metazoa</taxon>
        <taxon>Chordata</taxon>
        <taxon>Craniata</taxon>
        <taxon>Vertebrata</taxon>
        <taxon>Euteleostomi</taxon>
        <taxon>Actinopterygii</taxon>
        <taxon>Neopterygii</taxon>
        <taxon>Teleostei</taxon>
        <taxon>Neoteleostei</taxon>
        <taxon>Acanthomorphata</taxon>
        <taxon>Ovalentaria</taxon>
        <taxon>Pomacentridae</taxon>
        <taxon>Stegastes</taxon>
    </lineage>
</organism>
<dbReference type="Gene3D" id="1.10.490.160">
    <property type="match status" value="2"/>
</dbReference>
<dbReference type="InterPro" id="IPR014821">
    <property type="entry name" value="Ins145_P3_rcpt"/>
</dbReference>
<dbReference type="GO" id="GO:0005524">
    <property type="term" value="F:ATP binding"/>
    <property type="evidence" value="ECO:0007669"/>
    <property type="project" value="UniProtKB-KW"/>
</dbReference>
<evidence type="ECO:0000256" key="9">
    <source>
        <dbReference type="ARBA" id="ARBA00022741"/>
    </source>
</evidence>
<evidence type="ECO:0000256" key="3">
    <source>
        <dbReference type="ARBA" id="ARBA00022473"/>
    </source>
</evidence>